<comment type="caution">
    <text evidence="1">The sequence shown here is derived from an EMBL/GenBank/DDBJ whole genome shotgun (WGS) entry which is preliminary data.</text>
</comment>
<name>A0AAN7M6W3_TRANT</name>
<dbReference type="EMBL" id="JAXQNO010000008">
    <property type="protein sequence ID" value="KAK4792907.1"/>
    <property type="molecule type" value="Genomic_DNA"/>
</dbReference>
<dbReference type="Proteomes" id="UP001346149">
    <property type="component" value="Unassembled WGS sequence"/>
</dbReference>
<accession>A0AAN7M6W3</accession>
<keyword evidence="2" id="KW-1185">Reference proteome</keyword>
<organism evidence="1 2">
    <name type="scientific">Trapa natans</name>
    <name type="common">Water chestnut</name>
    <dbReference type="NCBI Taxonomy" id="22666"/>
    <lineage>
        <taxon>Eukaryota</taxon>
        <taxon>Viridiplantae</taxon>
        <taxon>Streptophyta</taxon>
        <taxon>Embryophyta</taxon>
        <taxon>Tracheophyta</taxon>
        <taxon>Spermatophyta</taxon>
        <taxon>Magnoliopsida</taxon>
        <taxon>eudicotyledons</taxon>
        <taxon>Gunneridae</taxon>
        <taxon>Pentapetalae</taxon>
        <taxon>rosids</taxon>
        <taxon>malvids</taxon>
        <taxon>Myrtales</taxon>
        <taxon>Lythraceae</taxon>
        <taxon>Trapa</taxon>
    </lineage>
</organism>
<protein>
    <submittedName>
        <fullName evidence="1">Uncharacterized protein</fullName>
    </submittedName>
</protein>
<dbReference type="AlphaFoldDB" id="A0AAN7M6W3"/>
<evidence type="ECO:0000313" key="2">
    <source>
        <dbReference type="Proteomes" id="UP001346149"/>
    </source>
</evidence>
<evidence type="ECO:0000313" key="1">
    <source>
        <dbReference type="EMBL" id="KAK4792907.1"/>
    </source>
</evidence>
<proteinExistence type="predicted"/>
<sequence length="134" mass="15080">MHANYVQQQVPSLQRFLQSCHSQPQQHPDFHITSSTFLASTFQITRLNTRNAVPGNPDIRLDPNQAAQTGGTQDVFGIRPRCAVVEAIAKEIFNILVETNANCGQQESTSVYKCNAISELKMLFVYLEARHEYV</sequence>
<gene>
    <name evidence="1" type="ORF">SAY86_023342</name>
</gene>
<reference evidence="1 2" key="1">
    <citation type="journal article" date="2023" name="Hortic Res">
        <title>Pangenome of water caltrop reveals structural variations and asymmetric subgenome divergence after allopolyploidization.</title>
        <authorList>
            <person name="Zhang X."/>
            <person name="Chen Y."/>
            <person name="Wang L."/>
            <person name="Yuan Y."/>
            <person name="Fang M."/>
            <person name="Shi L."/>
            <person name="Lu R."/>
            <person name="Comes H.P."/>
            <person name="Ma Y."/>
            <person name="Chen Y."/>
            <person name="Huang G."/>
            <person name="Zhou Y."/>
            <person name="Zheng Z."/>
            <person name="Qiu Y."/>
        </authorList>
    </citation>
    <scope>NUCLEOTIDE SEQUENCE [LARGE SCALE GENOMIC DNA]</scope>
    <source>
        <strain evidence="1">F231</strain>
    </source>
</reference>